<organism evidence="2">
    <name type="scientific">Zea mays</name>
    <name type="common">Maize</name>
    <dbReference type="NCBI Taxonomy" id="4577"/>
    <lineage>
        <taxon>Eukaryota</taxon>
        <taxon>Viridiplantae</taxon>
        <taxon>Streptophyta</taxon>
        <taxon>Embryophyta</taxon>
        <taxon>Tracheophyta</taxon>
        <taxon>Spermatophyta</taxon>
        <taxon>Magnoliopsida</taxon>
        <taxon>Liliopsida</taxon>
        <taxon>Poales</taxon>
        <taxon>Poaceae</taxon>
        <taxon>PACMAD clade</taxon>
        <taxon>Panicoideae</taxon>
        <taxon>Andropogonodae</taxon>
        <taxon>Andropogoneae</taxon>
        <taxon>Tripsacinae</taxon>
        <taxon>Zea</taxon>
    </lineage>
</organism>
<proteinExistence type="predicted"/>
<dbReference type="EMBL" id="NCVQ01000009">
    <property type="protein sequence ID" value="PWZ09511.1"/>
    <property type="molecule type" value="Genomic_DNA"/>
</dbReference>
<sequence>MGCGGSKEAVATGNTSAGSKVLRRKPSSVSTGASHTSTTSPSSSGVVVKDVVKDAAAAGEVMTPADAEKPISVDPKADAIVVMDAKKEEGNNKVAVEEDLLPESTMADEALAVEEGPKVDEPLKIKDGEEKTVESQHIEEEHPMNEDGDSATEPLEARPAVDEHKAKEATTVVPAPSAEEEKTTTDEQAAAN</sequence>
<feature type="compositionally biased region" description="Basic and acidic residues" evidence="1">
    <location>
        <begin position="155"/>
        <end position="168"/>
    </location>
</feature>
<protein>
    <submittedName>
        <fullName evidence="2">Uncharacterized protein</fullName>
    </submittedName>
</protein>
<name>A0A3L6DPK7_MAIZE</name>
<evidence type="ECO:0000313" key="2">
    <source>
        <dbReference type="EMBL" id="PWZ09511.1"/>
    </source>
</evidence>
<dbReference type="AlphaFoldDB" id="A0A3L6DPK7"/>
<feature type="region of interest" description="Disordered" evidence="1">
    <location>
        <begin position="1"/>
        <end position="47"/>
    </location>
</feature>
<gene>
    <name evidence="2" type="ORF">Zm00014a_023345</name>
</gene>
<comment type="caution">
    <text evidence="2">The sequence shown here is derived from an EMBL/GenBank/DDBJ whole genome shotgun (WGS) entry which is preliminary data.</text>
</comment>
<evidence type="ECO:0000256" key="1">
    <source>
        <dbReference type="SAM" id="MobiDB-lite"/>
    </source>
</evidence>
<feature type="compositionally biased region" description="Basic and acidic residues" evidence="1">
    <location>
        <begin position="115"/>
        <end position="145"/>
    </location>
</feature>
<accession>A0A3L6DPK7</accession>
<reference evidence="2" key="1">
    <citation type="journal article" date="2018" name="Nat. Genet.">
        <title>Extensive intraspecific gene order and gene structural variations between Mo17 and other maize genomes.</title>
        <authorList>
            <person name="Sun S."/>
            <person name="Zhou Y."/>
            <person name="Chen J."/>
            <person name="Shi J."/>
            <person name="Zhao H."/>
            <person name="Zhao H."/>
            <person name="Song W."/>
            <person name="Zhang M."/>
            <person name="Cui Y."/>
            <person name="Dong X."/>
            <person name="Liu H."/>
            <person name="Ma X."/>
            <person name="Jiao Y."/>
            <person name="Wang B."/>
            <person name="Wei X."/>
            <person name="Stein J.C."/>
            <person name="Glaubitz J.C."/>
            <person name="Lu F."/>
            <person name="Yu G."/>
            <person name="Liang C."/>
            <person name="Fengler K."/>
            <person name="Li B."/>
            <person name="Rafalski A."/>
            <person name="Schnable P.S."/>
            <person name="Ware D.H."/>
            <person name="Buckler E.S."/>
            <person name="Lai J."/>
        </authorList>
    </citation>
    <scope>NUCLEOTIDE SEQUENCE [LARGE SCALE GENOMIC DNA]</scope>
    <source>
        <tissue evidence="2">Seedling</tissue>
    </source>
</reference>
<dbReference type="Proteomes" id="UP000251960">
    <property type="component" value="Chromosome 8"/>
</dbReference>
<dbReference type="ExpressionAtlas" id="A0A3L6DPK7">
    <property type="expression patterns" value="baseline and differential"/>
</dbReference>
<feature type="compositionally biased region" description="Low complexity" evidence="1">
    <location>
        <begin position="27"/>
        <end position="47"/>
    </location>
</feature>
<feature type="region of interest" description="Disordered" evidence="1">
    <location>
        <begin position="114"/>
        <end position="192"/>
    </location>
</feature>